<keyword evidence="2" id="KW-0479">Metal-binding</keyword>
<dbReference type="GO" id="GO:0051536">
    <property type="term" value="F:iron-sulfur cluster binding"/>
    <property type="evidence" value="ECO:0007669"/>
    <property type="project" value="UniProtKB-KW"/>
</dbReference>
<reference evidence="7 8" key="1">
    <citation type="submission" date="2020-07" db="EMBL/GenBank/DDBJ databases">
        <title>Sequencing the genomes of 1000 actinobacteria strains.</title>
        <authorList>
            <person name="Klenk H.-P."/>
        </authorList>
    </citation>
    <scope>NUCLEOTIDE SEQUENCE [LARGE SCALE GENOMIC DNA]</scope>
    <source>
        <strain evidence="7 8">CXB654</strain>
    </source>
</reference>
<dbReference type="Proteomes" id="UP000589036">
    <property type="component" value="Unassembled WGS sequence"/>
</dbReference>
<dbReference type="InterPro" id="IPR007197">
    <property type="entry name" value="rSAM"/>
</dbReference>
<evidence type="ECO:0000256" key="2">
    <source>
        <dbReference type="ARBA" id="ARBA00022723"/>
    </source>
</evidence>
<keyword evidence="3" id="KW-0408">Iron</keyword>
<gene>
    <name evidence="7" type="ORF">HDA32_003299</name>
</gene>
<sequence>MVDVVWHGGEPLAIRRDHFEELVEVFELLRTEGRIRHFIQTNATLIDDGWCDFFTRYEFRVGVSLDGPDSASANRVDWAGKPVFPRIMRGVQALKKHGIDFSVICVVFPETVNEPDALFDFFEDLGAGSVGFNIEEYEGANDSRQSIDAGTVRHFWRTMFARLANGSDLRVREAGKLLGYLAEVKAGSVQDRRRHRSVSSTTATRGTTAVAEDSTTGPPGTTGTSRGRQSGNEGDPRSQGPPPSEDEDAVTAWPFGSPLEREKVSNTEFRGVDLSSHRWKDITVTRCRFSNARFMGLALAGASLSDVLFENCQFDFAVLDRLKVAGDVAFIGCSFKEAAFSNSDLSRAVFDDCTLSGAEFDSTRMQDADLRASNLSGISGLSSLKGVQVTEAQLADLFQALASELELKVTDIDG</sequence>
<dbReference type="EMBL" id="JACCCC010000001">
    <property type="protein sequence ID" value="NYE48179.1"/>
    <property type="molecule type" value="Genomic_DNA"/>
</dbReference>
<evidence type="ECO:0000313" key="7">
    <source>
        <dbReference type="EMBL" id="NYE48179.1"/>
    </source>
</evidence>
<evidence type="ECO:0000259" key="6">
    <source>
        <dbReference type="PROSITE" id="PS51918"/>
    </source>
</evidence>
<dbReference type="Gene3D" id="3.20.20.70">
    <property type="entry name" value="Aldolase class I"/>
    <property type="match status" value="1"/>
</dbReference>
<dbReference type="AlphaFoldDB" id="A0A852TW06"/>
<evidence type="ECO:0000256" key="1">
    <source>
        <dbReference type="ARBA" id="ARBA00022691"/>
    </source>
</evidence>
<comment type="caution">
    <text evidence="7">The sequence shown here is derived from an EMBL/GenBank/DDBJ whole genome shotgun (WGS) entry which is preliminary data.</text>
</comment>
<dbReference type="SUPFAM" id="SSF141571">
    <property type="entry name" value="Pentapeptide repeat-like"/>
    <property type="match status" value="1"/>
</dbReference>
<feature type="compositionally biased region" description="Low complexity" evidence="5">
    <location>
        <begin position="214"/>
        <end position="231"/>
    </location>
</feature>
<keyword evidence="1" id="KW-0949">S-adenosyl-L-methionine</keyword>
<evidence type="ECO:0000256" key="3">
    <source>
        <dbReference type="ARBA" id="ARBA00023004"/>
    </source>
</evidence>
<feature type="region of interest" description="Disordered" evidence="5">
    <location>
        <begin position="191"/>
        <end position="257"/>
    </location>
</feature>
<feature type="domain" description="Radical SAM core" evidence="6">
    <location>
        <begin position="1"/>
        <end position="168"/>
    </location>
</feature>
<dbReference type="PROSITE" id="PS51918">
    <property type="entry name" value="RADICAL_SAM"/>
    <property type="match status" value="1"/>
</dbReference>
<dbReference type="InterPro" id="IPR058240">
    <property type="entry name" value="rSAM_sf"/>
</dbReference>
<dbReference type="Pfam" id="PF23894">
    <property type="entry name" value="LD_SV2"/>
    <property type="match status" value="1"/>
</dbReference>
<dbReference type="GO" id="GO:0046872">
    <property type="term" value="F:metal ion binding"/>
    <property type="evidence" value="ECO:0007669"/>
    <property type="project" value="UniProtKB-KW"/>
</dbReference>
<feature type="compositionally biased region" description="Polar residues" evidence="5">
    <location>
        <begin position="198"/>
        <end position="207"/>
    </location>
</feature>
<dbReference type="Pfam" id="PF04055">
    <property type="entry name" value="Radical_SAM"/>
    <property type="match status" value="1"/>
</dbReference>
<organism evidence="7 8">
    <name type="scientific">Spinactinospora alkalitolerans</name>
    <dbReference type="NCBI Taxonomy" id="687207"/>
    <lineage>
        <taxon>Bacteria</taxon>
        <taxon>Bacillati</taxon>
        <taxon>Actinomycetota</taxon>
        <taxon>Actinomycetes</taxon>
        <taxon>Streptosporangiales</taxon>
        <taxon>Nocardiopsidaceae</taxon>
        <taxon>Spinactinospora</taxon>
    </lineage>
</organism>
<dbReference type="InterPro" id="IPR023867">
    <property type="entry name" value="Sulphatase_maturase_rSAM"/>
</dbReference>
<keyword evidence="4" id="KW-0411">Iron-sulfur</keyword>
<dbReference type="PANTHER" id="PTHR43273:SF8">
    <property type="entry name" value="RADICAL SAM DOMAIN PROTEIN"/>
    <property type="match status" value="1"/>
</dbReference>
<keyword evidence="8" id="KW-1185">Reference proteome</keyword>
<evidence type="ECO:0000256" key="5">
    <source>
        <dbReference type="SAM" id="MobiDB-lite"/>
    </source>
</evidence>
<dbReference type="InterPro" id="IPR055415">
    <property type="entry name" value="LD_SV2"/>
</dbReference>
<dbReference type="InterPro" id="IPR013785">
    <property type="entry name" value="Aldolase_TIM"/>
</dbReference>
<evidence type="ECO:0000256" key="4">
    <source>
        <dbReference type="ARBA" id="ARBA00023014"/>
    </source>
</evidence>
<dbReference type="SUPFAM" id="SSF102114">
    <property type="entry name" value="Radical SAM enzymes"/>
    <property type="match status" value="1"/>
</dbReference>
<dbReference type="Gene3D" id="2.160.20.80">
    <property type="entry name" value="E3 ubiquitin-protein ligase SopA"/>
    <property type="match status" value="1"/>
</dbReference>
<proteinExistence type="predicted"/>
<protein>
    <submittedName>
        <fullName evidence="7">Uncharacterized protein YjbI with pentapeptide repeats</fullName>
    </submittedName>
</protein>
<dbReference type="PANTHER" id="PTHR43273">
    <property type="entry name" value="ANAEROBIC SULFATASE-MATURATING ENZYME HOMOLOG ASLB-RELATED"/>
    <property type="match status" value="1"/>
</dbReference>
<dbReference type="GO" id="GO:0016491">
    <property type="term" value="F:oxidoreductase activity"/>
    <property type="evidence" value="ECO:0007669"/>
    <property type="project" value="InterPro"/>
</dbReference>
<name>A0A852TW06_9ACTN</name>
<evidence type="ECO:0000313" key="8">
    <source>
        <dbReference type="Proteomes" id="UP000589036"/>
    </source>
</evidence>
<accession>A0A852TW06</accession>